<evidence type="ECO:0000313" key="2">
    <source>
        <dbReference type="EMBL" id="OOZ42371.1"/>
    </source>
</evidence>
<protein>
    <recommendedName>
        <fullName evidence="4">SoxXA-binding protein</fullName>
    </recommendedName>
</protein>
<feature type="region of interest" description="Disordered" evidence="1">
    <location>
        <begin position="1"/>
        <end position="41"/>
    </location>
</feature>
<sequence length="123" mass="12557">MFATQQKEPVQTTSPAKPAAEVAKVEPAPAPAPVAMKPSPAAPIGATAAEAIEAAKAAAKKAASVKGEWRDTGKIIKGAVKAAEAGDEAKAIKLAHKAQLQGELGYIQATTQTNITTPSYLQQ</sequence>
<feature type="compositionally biased region" description="Low complexity" evidence="1">
    <location>
        <begin position="14"/>
        <end position="41"/>
    </location>
</feature>
<reference evidence="2 3" key="1">
    <citation type="submission" date="2016-11" db="EMBL/GenBank/DDBJ databases">
        <title>Mixed transmission modes and dynamic genome evolution in an obligate animal-bacterial symbiosis.</title>
        <authorList>
            <person name="Russell S.L."/>
            <person name="Corbett-Detig R.B."/>
            <person name="Cavanaugh C.M."/>
        </authorList>
    </citation>
    <scope>NUCLEOTIDE SEQUENCE [LARGE SCALE GENOMIC DNA]</scope>
    <source>
        <strain evidence="2">Sveles-Q1</strain>
    </source>
</reference>
<gene>
    <name evidence="2" type="ORF">BOW53_00015</name>
</gene>
<accession>A0A1T2LBB4</accession>
<evidence type="ECO:0000256" key="1">
    <source>
        <dbReference type="SAM" id="MobiDB-lite"/>
    </source>
</evidence>
<dbReference type="OrthoDB" id="5768779at2"/>
<evidence type="ECO:0000313" key="3">
    <source>
        <dbReference type="Proteomes" id="UP000191110"/>
    </source>
</evidence>
<dbReference type="AlphaFoldDB" id="A0A1T2LBB4"/>
<feature type="compositionally biased region" description="Polar residues" evidence="1">
    <location>
        <begin position="1"/>
        <end position="13"/>
    </location>
</feature>
<proteinExistence type="predicted"/>
<comment type="caution">
    <text evidence="2">The sequence shown here is derived from an EMBL/GenBank/DDBJ whole genome shotgun (WGS) entry which is preliminary data.</text>
</comment>
<dbReference type="Proteomes" id="UP000191110">
    <property type="component" value="Unassembled WGS sequence"/>
</dbReference>
<keyword evidence="3" id="KW-1185">Reference proteome</keyword>
<name>A0A1T2LBB4_9GAMM</name>
<dbReference type="EMBL" id="MPRL01000001">
    <property type="protein sequence ID" value="OOZ42371.1"/>
    <property type="molecule type" value="Genomic_DNA"/>
</dbReference>
<organism evidence="2 3">
    <name type="scientific">Solemya pervernicosa gill symbiont</name>
    <dbReference type="NCBI Taxonomy" id="642797"/>
    <lineage>
        <taxon>Bacteria</taxon>
        <taxon>Pseudomonadati</taxon>
        <taxon>Pseudomonadota</taxon>
        <taxon>Gammaproteobacteria</taxon>
        <taxon>sulfur-oxidizing symbionts</taxon>
    </lineage>
</organism>
<evidence type="ECO:0008006" key="4">
    <source>
        <dbReference type="Google" id="ProtNLM"/>
    </source>
</evidence>